<dbReference type="AlphaFoldDB" id="A0AAV4XJP0"/>
<gene>
    <name evidence="2" type="ORF">CEXT_528051</name>
</gene>
<evidence type="ECO:0000313" key="3">
    <source>
        <dbReference type="Proteomes" id="UP001054945"/>
    </source>
</evidence>
<evidence type="ECO:0000313" key="2">
    <source>
        <dbReference type="EMBL" id="GIY94884.1"/>
    </source>
</evidence>
<evidence type="ECO:0000256" key="1">
    <source>
        <dbReference type="SAM" id="MobiDB-lite"/>
    </source>
</evidence>
<dbReference type="Proteomes" id="UP001054945">
    <property type="component" value="Unassembled WGS sequence"/>
</dbReference>
<keyword evidence="3" id="KW-1185">Reference proteome</keyword>
<reference evidence="2 3" key="1">
    <citation type="submission" date="2021-06" db="EMBL/GenBank/DDBJ databases">
        <title>Caerostris extrusa draft genome.</title>
        <authorList>
            <person name="Kono N."/>
            <person name="Arakawa K."/>
        </authorList>
    </citation>
    <scope>NUCLEOTIDE SEQUENCE [LARGE SCALE GENOMIC DNA]</scope>
</reference>
<dbReference type="EMBL" id="BPLR01017836">
    <property type="protein sequence ID" value="GIY94884.1"/>
    <property type="molecule type" value="Genomic_DNA"/>
</dbReference>
<sequence length="137" mass="15360">MPKRDGSYLIVIQNHPHTNLEKPSNPIATYHTFLALIRFKDSEPSPILTVKRKGRLPKRSVRSLKDQEIQRALKSASNTSSLTKTSKRPKATTSTTRAATSFTFGYGEAEGPFLLYTWQPNLQGISSVLFILIQLSQ</sequence>
<name>A0AAV4XJP0_CAEEX</name>
<proteinExistence type="predicted"/>
<accession>A0AAV4XJP0</accession>
<protein>
    <submittedName>
        <fullName evidence="2">Uncharacterized protein</fullName>
    </submittedName>
</protein>
<organism evidence="2 3">
    <name type="scientific">Caerostris extrusa</name>
    <name type="common">Bark spider</name>
    <name type="synonym">Caerostris bankana</name>
    <dbReference type="NCBI Taxonomy" id="172846"/>
    <lineage>
        <taxon>Eukaryota</taxon>
        <taxon>Metazoa</taxon>
        <taxon>Ecdysozoa</taxon>
        <taxon>Arthropoda</taxon>
        <taxon>Chelicerata</taxon>
        <taxon>Arachnida</taxon>
        <taxon>Araneae</taxon>
        <taxon>Araneomorphae</taxon>
        <taxon>Entelegynae</taxon>
        <taxon>Araneoidea</taxon>
        <taxon>Araneidae</taxon>
        <taxon>Caerostris</taxon>
    </lineage>
</organism>
<feature type="region of interest" description="Disordered" evidence="1">
    <location>
        <begin position="73"/>
        <end position="96"/>
    </location>
</feature>
<comment type="caution">
    <text evidence="2">The sequence shown here is derived from an EMBL/GenBank/DDBJ whole genome shotgun (WGS) entry which is preliminary data.</text>
</comment>